<comment type="caution">
    <text evidence="2">The sequence shown here is derived from an EMBL/GenBank/DDBJ whole genome shotgun (WGS) entry which is preliminary data.</text>
</comment>
<evidence type="ECO:0000313" key="2">
    <source>
        <dbReference type="EMBL" id="PRY41680.1"/>
    </source>
</evidence>
<accession>A0A2T0T7N1</accession>
<dbReference type="EMBL" id="PVTF01000005">
    <property type="protein sequence ID" value="PRY41680.1"/>
    <property type="molecule type" value="Genomic_DNA"/>
</dbReference>
<gene>
    <name evidence="2" type="ORF">CLV43_105438</name>
</gene>
<dbReference type="Proteomes" id="UP000239494">
    <property type="component" value="Unassembled WGS sequence"/>
</dbReference>
<proteinExistence type="predicted"/>
<reference evidence="2 3" key="1">
    <citation type="submission" date="2018-03" db="EMBL/GenBank/DDBJ databases">
        <title>Genomic Encyclopedia of Archaeal and Bacterial Type Strains, Phase II (KMG-II): from individual species to whole genera.</title>
        <authorList>
            <person name="Goeker M."/>
        </authorList>
    </citation>
    <scope>NUCLEOTIDE SEQUENCE [LARGE SCALE GENOMIC DNA]</scope>
    <source>
        <strain evidence="2 3">DSM 44720</strain>
    </source>
</reference>
<keyword evidence="3" id="KW-1185">Reference proteome</keyword>
<feature type="region of interest" description="Disordered" evidence="1">
    <location>
        <begin position="1"/>
        <end position="23"/>
    </location>
</feature>
<name>A0A2T0T7N1_9PSEU</name>
<organism evidence="2 3">
    <name type="scientific">Umezawaea tangerina</name>
    <dbReference type="NCBI Taxonomy" id="84725"/>
    <lineage>
        <taxon>Bacteria</taxon>
        <taxon>Bacillati</taxon>
        <taxon>Actinomycetota</taxon>
        <taxon>Actinomycetes</taxon>
        <taxon>Pseudonocardiales</taxon>
        <taxon>Pseudonocardiaceae</taxon>
        <taxon>Umezawaea</taxon>
    </lineage>
</organism>
<sequence>MAVGDTAGMSHSNPAPNGAPGGFPTADEVCRLATRGRRARFRPSGEVGWAQVLVAVDRLRAELPDDLLVIVSPGAGSVRSPLLTVLRLVDEADCLRLRDQLQALVGEFRELGNRLAVRFRLDIEPAYEQGDWYPDRLVEEDGETWSLHIHGEHCLFTNLRSGTEIEVHTDYPDAIDPGFLLGYAETADRYPEIRAACLEGFHDMDRMLKLAAIPLGLQDR</sequence>
<evidence type="ECO:0000313" key="3">
    <source>
        <dbReference type="Proteomes" id="UP000239494"/>
    </source>
</evidence>
<dbReference type="AlphaFoldDB" id="A0A2T0T7N1"/>
<protein>
    <submittedName>
        <fullName evidence="2">Uncharacterized protein</fullName>
    </submittedName>
</protein>
<evidence type="ECO:0000256" key="1">
    <source>
        <dbReference type="SAM" id="MobiDB-lite"/>
    </source>
</evidence>